<dbReference type="PANTHER" id="PTHR34585">
    <property type="match status" value="1"/>
</dbReference>
<dbReference type="SUPFAM" id="SSF46955">
    <property type="entry name" value="Putative DNA-binding domain"/>
    <property type="match status" value="1"/>
</dbReference>
<name>A0ABV8JJ82_9FLAO</name>
<accession>A0ABV8JJ82</accession>
<organism evidence="2 3">
    <name type="scientific">Euzebyella saccharophila</name>
    <dbReference type="NCBI Taxonomy" id="679664"/>
    <lineage>
        <taxon>Bacteria</taxon>
        <taxon>Pseudomonadati</taxon>
        <taxon>Bacteroidota</taxon>
        <taxon>Flavobacteriia</taxon>
        <taxon>Flavobacteriales</taxon>
        <taxon>Flavobacteriaceae</taxon>
        <taxon>Euzebyella</taxon>
    </lineage>
</organism>
<dbReference type="RefSeq" id="WP_192462235.1">
    <property type="nucleotide sequence ID" value="NZ_JACYFJ010000003.1"/>
</dbReference>
<dbReference type="InterPro" id="IPR041657">
    <property type="entry name" value="HTH_17"/>
</dbReference>
<protein>
    <submittedName>
        <fullName evidence="2">Helix-turn-helix domain-containing protein</fullName>
    </submittedName>
</protein>
<feature type="domain" description="Helix-turn-helix" evidence="1">
    <location>
        <begin position="38"/>
        <end position="86"/>
    </location>
</feature>
<keyword evidence="3" id="KW-1185">Reference proteome</keyword>
<evidence type="ECO:0000259" key="1">
    <source>
        <dbReference type="Pfam" id="PF12728"/>
    </source>
</evidence>
<evidence type="ECO:0000313" key="2">
    <source>
        <dbReference type="EMBL" id="MFC4094843.1"/>
    </source>
</evidence>
<dbReference type="EMBL" id="JBHSAW010000003">
    <property type="protein sequence ID" value="MFC4094843.1"/>
    <property type="molecule type" value="Genomic_DNA"/>
</dbReference>
<dbReference type="PANTHER" id="PTHR34585:SF22">
    <property type="entry name" value="HELIX-TURN-HELIX DOMAIN-CONTAINING PROTEIN"/>
    <property type="match status" value="1"/>
</dbReference>
<comment type="caution">
    <text evidence="2">The sequence shown here is derived from an EMBL/GenBank/DDBJ whole genome shotgun (WGS) entry which is preliminary data.</text>
</comment>
<reference evidence="3" key="1">
    <citation type="journal article" date="2019" name="Int. J. Syst. Evol. Microbiol.">
        <title>The Global Catalogue of Microorganisms (GCM) 10K type strain sequencing project: providing services to taxonomists for standard genome sequencing and annotation.</title>
        <authorList>
            <consortium name="The Broad Institute Genomics Platform"/>
            <consortium name="The Broad Institute Genome Sequencing Center for Infectious Disease"/>
            <person name="Wu L."/>
            <person name="Ma J."/>
        </authorList>
    </citation>
    <scope>NUCLEOTIDE SEQUENCE [LARGE SCALE GENOMIC DNA]</scope>
    <source>
        <strain evidence="3">CECT 7477</strain>
    </source>
</reference>
<evidence type="ECO:0000313" key="3">
    <source>
        <dbReference type="Proteomes" id="UP001595814"/>
    </source>
</evidence>
<gene>
    <name evidence="2" type="ORF">ACFOUT_03100</name>
</gene>
<dbReference type="Proteomes" id="UP001595814">
    <property type="component" value="Unassembled WGS sequence"/>
</dbReference>
<dbReference type="InterPro" id="IPR009061">
    <property type="entry name" value="DNA-bd_dom_put_sf"/>
</dbReference>
<proteinExistence type="predicted"/>
<dbReference type="Pfam" id="PF12728">
    <property type="entry name" value="HTH_17"/>
    <property type="match status" value="1"/>
</dbReference>
<sequence length="92" mass="10791">MPTSIITTDDLREFKLELLEEFEELLSSYLRKDTPKKWLRSSDVKKMLKISHSTLQNLRNKNILTTHKIEGLYFYDAAEIDRVLTEGQSTSQ</sequence>